<evidence type="ECO:0000313" key="3">
    <source>
        <dbReference type="Proteomes" id="UP000030300"/>
    </source>
</evidence>
<dbReference type="EMBL" id="CP009896">
    <property type="protein sequence ID" value="AIY18209.2"/>
    <property type="molecule type" value="Genomic_DNA"/>
</dbReference>
<dbReference type="STRING" id="2045.KR76_18110"/>
<reference evidence="2 3" key="1">
    <citation type="journal article" date="2015" name="Genome Announc.">
        <title>Complete Genome Sequence of Steroid-Transforming Nocardioides simplex VKM Ac-2033D.</title>
        <authorList>
            <person name="Shtratnikova V.Y."/>
            <person name="Schelkunov M.I."/>
            <person name="Pekov Y.A."/>
            <person name="Fokina V.V."/>
            <person name="Logacheva M.D."/>
            <person name="Sokolov S.L."/>
            <person name="Bragin E.Y."/>
            <person name="Ashapkin V.V."/>
            <person name="Donova M.V."/>
        </authorList>
    </citation>
    <scope>NUCLEOTIDE SEQUENCE [LARGE SCALE GENOMIC DNA]</scope>
    <source>
        <strain evidence="2 3">VKM Ac-2033D</strain>
    </source>
</reference>
<evidence type="ECO:0000313" key="2">
    <source>
        <dbReference type="EMBL" id="AIY18209.2"/>
    </source>
</evidence>
<feature type="compositionally biased region" description="Low complexity" evidence="1">
    <location>
        <begin position="1"/>
        <end position="19"/>
    </location>
</feature>
<organism evidence="2 3">
    <name type="scientific">Nocardioides simplex</name>
    <name type="common">Arthrobacter simplex</name>
    <dbReference type="NCBI Taxonomy" id="2045"/>
    <lineage>
        <taxon>Bacteria</taxon>
        <taxon>Bacillati</taxon>
        <taxon>Actinomycetota</taxon>
        <taxon>Actinomycetes</taxon>
        <taxon>Propionibacteriales</taxon>
        <taxon>Nocardioidaceae</taxon>
        <taxon>Pimelobacter</taxon>
    </lineage>
</organism>
<proteinExistence type="predicted"/>
<keyword evidence="3" id="KW-1185">Reference proteome</keyword>
<feature type="region of interest" description="Disordered" evidence="1">
    <location>
        <begin position="1"/>
        <end position="23"/>
    </location>
</feature>
<evidence type="ECO:0000256" key="1">
    <source>
        <dbReference type="SAM" id="MobiDB-lite"/>
    </source>
</evidence>
<dbReference type="eggNOG" id="ENOG5033NF9">
    <property type="taxonomic scope" value="Bacteria"/>
</dbReference>
<accession>A0A0A1DLI7</accession>
<dbReference type="HOGENOM" id="CLU_1720447_0_0_11"/>
<name>A0A0A1DLI7_NOCSI</name>
<dbReference type="KEGG" id="psim:KR76_18110"/>
<protein>
    <submittedName>
        <fullName evidence="2">Uncharacterized protein</fullName>
    </submittedName>
</protein>
<gene>
    <name evidence="2" type="ORF">KR76_18110</name>
</gene>
<sequence length="152" mass="16845">MSLMTAASACSSAPDSDAPTRFTIRPDDYHVPYAGTAADGRRFFLSEELGTPEDPDTWYVGLFLWHPDGSFDEVVAERVATAPASDRLRETYLASLGDYVLEPVEVTPFTTEIDGITFGWAVSEYQGIWSINIEPGDFIAYNEPWDGVDYDT</sequence>
<dbReference type="Proteomes" id="UP000030300">
    <property type="component" value="Chromosome"/>
</dbReference>
<dbReference type="AlphaFoldDB" id="A0A0A1DLI7"/>